<feature type="domain" description="REase AHJR-like" evidence="1">
    <location>
        <begin position="6"/>
        <end position="105"/>
    </location>
</feature>
<dbReference type="InterPro" id="IPR040902">
    <property type="entry name" value="AHJR-like"/>
</dbReference>
<sequence>MVDFAAVEKTALDEYLPRLNARGYRVVRRPAKQDLPAFLADYDADAVARGPDDNIIVEVITKGSPTAKSKIRRLREILVGHPDWRLEVIYGGEGERQVPIASLSSIEQTVANLDKLADARAALLLAWASLEAIARNLEPSETTRPQTPGRVVELLAAGGFVTPTQAELLRNMADVRNQVIHGNVDLQPPAGQLQELIATTGGLLSLLKTQRHAGML</sequence>
<name>A0A7W6ZGQ4_RHIET</name>
<dbReference type="Proteomes" id="UP000557344">
    <property type="component" value="Unassembled WGS sequence"/>
</dbReference>
<dbReference type="EMBL" id="JACIHU010000004">
    <property type="protein sequence ID" value="MBB4479865.1"/>
    <property type="molecule type" value="Genomic_DNA"/>
</dbReference>
<organism evidence="3 4">
    <name type="scientific">Rhizobium etli</name>
    <dbReference type="NCBI Taxonomy" id="29449"/>
    <lineage>
        <taxon>Bacteria</taxon>
        <taxon>Pseudomonadati</taxon>
        <taxon>Pseudomonadota</taxon>
        <taxon>Alphaproteobacteria</taxon>
        <taxon>Hyphomicrobiales</taxon>
        <taxon>Rhizobiaceae</taxon>
        <taxon>Rhizobium/Agrobacterium group</taxon>
        <taxon>Rhizobium</taxon>
    </lineage>
</organism>
<accession>A0A7W6ZGQ4</accession>
<dbReference type="EMBL" id="JACIID010000004">
    <property type="protein sequence ID" value="MBB4535810.1"/>
    <property type="molecule type" value="Genomic_DNA"/>
</dbReference>
<reference evidence="4 5" key="1">
    <citation type="submission" date="2020-08" db="EMBL/GenBank/DDBJ databases">
        <title>Genomic Encyclopedia of Type Strains, Phase IV (KMG-V): Genome sequencing to study the core and pangenomes of soil and plant-associated prokaryotes.</title>
        <authorList>
            <person name="Whitman W."/>
        </authorList>
    </citation>
    <scope>NUCLEOTIDE SEQUENCE [LARGE SCALE GENOMIC DNA]</scope>
    <source>
        <strain evidence="2 5">SEMIA 471</strain>
        <strain evidence="3 4">SEMIA 489</strain>
    </source>
</reference>
<evidence type="ECO:0000259" key="1">
    <source>
        <dbReference type="Pfam" id="PF18743"/>
    </source>
</evidence>
<comment type="caution">
    <text evidence="3">The sequence shown here is derived from an EMBL/GenBank/DDBJ whole genome shotgun (WGS) entry which is preliminary data.</text>
</comment>
<dbReference type="AlphaFoldDB" id="A0A7W6ZGQ4"/>
<protein>
    <submittedName>
        <fullName evidence="3">Uncharacterized protein YutE (UPF0331/DUF86 family)</fullName>
    </submittedName>
</protein>
<evidence type="ECO:0000313" key="2">
    <source>
        <dbReference type="EMBL" id="MBB4479865.1"/>
    </source>
</evidence>
<dbReference type="Proteomes" id="UP000523431">
    <property type="component" value="Unassembled WGS sequence"/>
</dbReference>
<proteinExistence type="predicted"/>
<dbReference type="Pfam" id="PF18743">
    <property type="entry name" value="AHJR-like"/>
    <property type="match status" value="1"/>
</dbReference>
<gene>
    <name evidence="2" type="ORF">GGE46_002446</name>
    <name evidence="3" type="ORF">GGE57_002559</name>
</gene>
<dbReference type="RefSeq" id="WP_183840749.1">
    <property type="nucleotide sequence ID" value="NZ_JACIHU010000004.1"/>
</dbReference>
<evidence type="ECO:0000313" key="4">
    <source>
        <dbReference type="Proteomes" id="UP000523431"/>
    </source>
</evidence>
<evidence type="ECO:0000313" key="3">
    <source>
        <dbReference type="EMBL" id="MBB4535810.1"/>
    </source>
</evidence>
<evidence type="ECO:0000313" key="5">
    <source>
        <dbReference type="Proteomes" id="UP000557344"/>
    </source>
</evidence>